<organism evidence="8">
    <name type="scientific">freshwater metagenome</name>
    <dbReference type="NCBI Taxonomy" id="449393"/>
    <lineage>
        <taxon>unclassified sequences</taxon>
        <taxon>metagenomes</taxon>
        <taxon>ecological metagenomes</taxon>
    </lineage>
</organism>
<keyword evidence="6" id="KW-0472">Membrane</keyword>
<evidence type="ECO:0000259" key="7">
    <source>
        <dbReference type="PROSITE" id="PS50255"/>
    </source>
</evidence>
<dbReference type="InterPro" id="IPR036400">
    <property type="entry name" value="Cyt_B5-like_heme/steroid_sf"/>
</dbReference>
<dbReference type="InterPro" id="IPR050668">
    <property type="entry name" value="Cytochrome_b5"/>
</dbReference>
<dbReference type="Pfam" id="PF00173">
    <property type="entry name" value="Cyt-b5"/>
    <property type="match status" value="1"/>
</dbReference>
<evidence type="ECO:0000256" key="2">
    <source>
        <dbReference type="ARBA" id="ARBA00022723"/>
    </source>
</evidence>
<keyword evidence="3" id="KW-0408">Iron</keyword>
<dbReference type="GO" id="GO:0046872">
    <property type="term" value="F:metal ion binding"/>
    <property type="evidence" value="ECO:0007669"/>
    <property type="project" value="UniProtKB-KW"/>
</dbReference>
<reference evidence="8" key="1">
    <citation type="submission" date="2020-05" db="EMBL/GenBank/DDBJ databases">
        <authorList>
            <person name="Chiriac C."/>
            <person name="Salcher M."/>
            <person name="Ghai R."/>
            <person name="Kavagutti S V."/>
        </authorList>
    </citation>
    <scope>NUCLEOTIDE SEQUENCE</scope>
</reference>
<evidence type="ECO:0000256" key="5">
    <source>
        <dbReference type="SAM" id="MobiDB-lite"/>
    </source>
</evidence>
<feature type="domain" description="Cytochrome b5 heme-binding" evidence="7">
    <location>
        <begin position="240"/>
        <end position="317"/>
    </location>
</feature>
<dbReference type="SUPFAM" id="SSF55856">
    <property type="entry name" value="Cytochrome b5-like heme/steroid binding domain"/>
    <property type="match status" value="1"/>
</dbReference>
<name>A0A6J6LUC1_9ZZZZ</name>
<dbReference type="AlphaFoldDB" id="A0A6J6LUC1"/>
<evidence type="ECO:0000256" key="4">
    <source>
        <dbReference type="ARBA" id="ARBA00038168"/>
    </source>
</evidence>
<dbReference type="GO" id="GO:0016020">
    <property type="term" value="C:membrane"/>
    <property type="evidence" value="ECO:0007669"/>
    <property type="project" value="TreeGrafter"/>
</dbReference>
<feature type="transmembrane region" description="Helical" evidence="6">
    <location>
        <begin position="42"/>
        <end position="60"/>
    </location>
</feature>
<evidence type="ECO:0000256" key="6">
    <source>
        <dbReference type="SAM" id="Phobius"/>
    </source>
</evidence>
<comment type="similarity">
    <text evidence="4">Belongs to the cytochrome b5 family.</text>
</comment>
<keyword evidence="6" id="KW-0812">Transmembrane</keyword>
<evidence type="ECO:0000256" key="3">
    <source>
        <dbReference type="ARBA" id="ARBA00023004"/>
    </source>
</evidence>
<gene>
    <name evidence="8" type="ORF">UFOPK2329_00127</name>
</gene>
<dbReference type="PROSITE" id="PS50255">
    <property type="entry name" value="CYTOCHROME_B5_2"/>
    <property type="match status" value="1"/>
</dbReference>
<dbReference type="SMART" id="SM01117">
    <property type="entry name" value="Cyt-b5"/>
    <property type="match status" value="1"/>
</dbReference>
<evidence type="ECO:0000313" key="8">
    <source>
        <dbReference type="EMBL" id="CAB4664025.1"/>
    </source>
</evidence>
<dbReference type="GO" id="GO:0020037">
    <property type="term" value="F:heme binding"/>
    <property type="evidence" value="ECO:0007669"/>
    <property type="project" value="TreeGrafter"/>
</dbReference>
<keyword evidence="2" id="KW-0479">Metal-binding</keyword>
<dbReference type="EMBL" id="CAEZWZ010000007">
    <property type="protein sequence ID" value="CAB4664025.1"/>
    <property type="molecule type" value="Genomic_DNA"/>
</dbReference>
<proteinExistence type="inferred from homology"/>
<protein>
    <submittedName>
        <fullName evidence="8">Unannotated protein</fullName>
    </submittedName>
</protein>
<dbReference type="InterPro" id="IPR001199">
    <property type="entry name" value="Cyt_B5-like_heme/steroid-bd"/>
</dbReference>
<accession>A0A6J6LUC1</accession>
<evidence type="ECO:0000256" key="1">
    <source>
        <dbReference type="ARBA" id="ARBA00022617"/>
    </source>
</evidence>
<feature type="compositionally biased region" description="Low complexity" evidence="5">
    <location>
        <begin position="216"/>
        <end position="228"/>
    </location>
</feature>
<keyword evidence="6" id="KW-1133">Transmembrane helix</keyword>
<feature type="region of interest" description="Disordered" evidence="5">
    <location>
        <begin position="204"/>
        <end position="246"/>
    </location>
</feature>
<dbReference type="PANTHER" id="PTHR19359:SF95">
    <property type="entry name" value="CYTOCHROME B5 TYPE B"/>
    <property type="match status" value="1"/>
</dbReference>
<feature type="compositionally biased region" description="Polar residues" evidence="5">
    <location>
        <begin position="229"/>
        <end position="246"/>
    </location>
</feature>
<dbReference type="PANTHER" id="PTHR19359">
    <property type="entry name" value="CYTOCHROME B5"/>
    <property type="match status" value="1"/>
</dbReference>
<keyword evidence="1" id="KW-0349">Heme</keyword>
<sequence>MVSTWSRYVSENHLGPAWRFIGNLIGNAHSKGLRYRFDVRKFLVAVLLFTFIGSGMAFAHQPVVLLNTDTTAEKGPLLVDGTVSFAIRASFTKAGQKKAFRAQLKEGEMLSIQYLIVDKKPENTLRMSALPTFVITRPNGSTHTVKLNERTKFYEPFSKVNYFYLGRYNEIAQTGIYKFVIESKAKAGITIGVGDKEIFGEVIRGEVPSPTPTPSSAPAATKSTPEPSVSSTPKAETTAQSGYTMGNVRANNSETSCWSVIGGNVYNLTQWINSHPGGPARIRALCGTDGTSSFSAQHGSRGSPTSTLANYLLGPLIKG</sequence>
<dbReference type="Gene3D" id="3.10.120.10">
    <property type="entry name" value="Cytochrome b5-like heme/steroid binding domain"/>
    <property type="match status" value="1"/>
</dbReference>